<dbReference type="STRING" id="269796.Rru_A1809"/>
<evidence type="ECO:0000313" key="8">
    <source>
        <dbReference type="Proteomes" id="UP000001929"/>
    </source>
</evidence>
<dbReference type="SUPFAM" id="SSF88659">
    <property type="entry name" value="Sigma3 and sigma4 domains of RNA polymerase sigma factors"/>
    <property type="match status" value="1"/>
</dbReference>
<dbReference type="GO" id="GO:0003677">
    <property type="term" value="F:DNA binding"/>
    <property type="evidence" value="ECO:0007669"/>
    <property type="project" value="UniProtKB-KW"/>
</dbReference>
<dbReference type="RefSeq" id="WP_011389562.1">
    <property type="nucleotide sequence ID" value="NC_007643.1"/>
</dbReference>
<proteinExistence type="inferred from homology"/>
<keyword evidence="2" id="KW-0805">Transcription regulation</keyword>
<keyword evidence="8" id="KW-1185">Reference proteome</keyword>
<dbReference type="InterPro" id="IPR036388">
    <property type="entry name" value="WH-like_DNA-bd_sf"/>
</dbReference>
<evidence type="ECO:0000256" key="2">
    <source>
        <dbReference type="ARBA" id="ARBA00023015"/>
    </source>
</evidence>
<dbReference type="NCBIfam" id="TIGR02937">
    <property type="entry name" value="sigma70-ECF"/>
    <property type="match status" value="1"/>
</dbReference>
<organism evidence="7 8">
    <name type="scientific">Rhodospirillum rubrum (strain ATCC 11170 / ATH 1.1.1 / DSM 467 / LMG 4362 / NCIMB 8255 / S1)</name>
    <dbReference type="NCBI Taxonomy" id="269796"/>
    <lineage>
        <taxon>Bacteria</taxon>
        <taxon>Pseudomonadati</taxon>
        <taxon>Pseudomonadota</taxon>
        <taxon>Alphaproteobacteria</taxon>
        <taxon>Rhodospirillales</taxon>
        <taxon>Rhodospirillaceae</taxon>
        <taxon>Rhodospirillum</taxon>
    </lineage>
</organism>
<comment type="similarity">
    <text evidence="1">Belongs to the sigma-70 factor family. ECF subfamily.</text>
</comment>
<dbReference type="Proteomes" id="UP000001929">
    <property type="component" value="Chromosome"/>
</dbReference>
<dbReference type="PANTHER" id="PTHR43133:SF8">
    <property type="entry name" value="RNA POLYMERASE SIGMA FACTOR HI_1459-RELATED"/>
    <property type="match status" value="1"/>
</dbReference>
<dbReference type="AlphaFoldDB" id="Q2RTD6"/>
<gene>
    <name evidence="7" type="ordered locus">Rru_A1809</name>
</gene>
<dbReference type="HOGENOM" id="CLU_047691_12_0_5"/>
<sequence length="181" mass="20167">MSGRERRGSPVLAEALEKDRARFVRYVRAKLGGAAAEEAEDVVSDLVLRLVERADLPEQVETMTAYLYRALGNAIIDLFRRRRSRPAAERDFESADAGVLVDPAPNPEAQVLTREALARIGWALERLSPGERAVWIAVEVEGWTFRALSEAWGQPIGTLLARKSRATTALRRLLSDERSRG</sequence>
<dbReference type="InterPro" id="IPR007627">
    <property type="entry name" value="RNA_pol_sigma70_r2"/>
</dbReference>
<dbReference type="Pfam" id="PF04542">
    <property type="entry name" value="Sigma70_r2"/>
    <property type="match status" value="1"/>
</dbReference>
<dbReference type="InterPro" id="IPR013325">
    <property type="entry name" value="RNA_pol_sigma_r2"/>
</dbReference>
<evidence type="ECO:0000259" key="6">
    <source>
        <dbReference type="Pfam" id="PF04542"/>
    </source>
</evidence>
<dbReference type="eggNOG" id="COG1595">
    <property type="taxonomic scope" value="Bacteria"/>
</dbReference>
<dbReference type="InterPro" id="IPR013324">
    <property type="entry name" value="RNA_pol_sigma_r3/r4-like"/>
</dbReference>
<dbReference type="KEGG" id="rru:Rru_A1809"/>
<reference evidence="7 8" key="1">
    <citation type="journal article" date="2011" name="Stand. Genomic Sci.">
        <title>Complete genome sequence of Rhodospirillum rubrum type strain (S1).</title>
        <authorList>
            <person name="Munk A.C."/>
            <person name="Copeland A."/>
            <person name="Lucas S."/>
            <person name="Lapidus A."/>
            <person name="Del Rio T.G."/>
            <person name="Barry K."/>
            <person name="Detter J.C."/>
            <person name="Hammon N."/>
            <person name="Israni S."/>
            <person name="Pitluck S."/>
            <person name="Brettin T."/>
            <person name="Bruce D."/>
            <person name="Han C."/>
            <person name="Tapia R."/>
            <person name="Gilna P."/>
            <person name="Schmutz J."/>
            <person name="Larimer F."/>
            <person name="Land M."/>
            <person name="Kyrpides N.C."/>
            <person name="Mavromatis K."/>
            <person name="Richardson P."/>
            <person name="Rohde M."/>
            <person name="Goker M."/>
            <person name="Klenk H.P."/>
            <person name="Zhang Y."/>
            <person name="Roberts G.P."/>
            <person name="Reslewic S."/>
            <person name="Schwartz D.C."/>
        </authorList>
    </citation>
    <scope>NUCLEOTIDE SEQUENCE [LARGE SCALE GENOMIC DNA]</scope>
    <source>
        <strain evidence="8">ATCC 11170 / ATH 1.1.1 / DSM 467 / LMG 4362 / NCIMB 8255 / S1</strain>
    </source>
</reference>
<dbReference type="InterPro" id="IPR039425">
    <property type="entry name" value="RNA_pol_sigma-70-like"/>
</dbReference>
<dbReference type="Gene3D" id="1.10.10.10">
    <property type="entry name" value="Winged helix-like DNA-binding domain superfamily/Winged helix DNA-binding domain"/>
    <property type="match status" value="1"/>
</dbReference>
<evidence type="ECO:0000256" key="1">
    <source>
        <dbReference type="ARBA" id="ARBA00010641"/>
    </source>
</evidence>
<evidence type="ECO:0000313" key="7">
    <source>
        <dbReference type="EMBL" id="ABC22609.1"/>
    </source>
</evidence>
<dbReference type="PhylomeDB" id="Q2RTD6"/>
<protein>
    <submittedName>
        <fullName evidence="7">Sigma-24 (FecI)</fullName>
    </submittedName>
</protein>
<dbReference type="EMBL" id="CP000230">
    <property type="protein sequence ID" value="ABC22609.1"/>
    <property type="molecule type" value="Genomic_DNA"/>
</dbReference>
<dbReference type="PATRIC" id="fig|269796.9.peg.1887"/>
<dbReference type="GO" id="GO:0016987">
    <property type="term" value="F:sigma factor activity"/>
    <property type="evidence" value="ECO:0007669"/>
    <property type="project" value="UniProtKB-KW"/>
</dbReference>
<feature type="domain" description="RNA polymerase sigma-70 region 2" evidence="6">
    <location>
        <begin position="22"/>
        <end position="84"/>
    </location>
</feature>
<dbReference type="SUPFAM" id="SSF88946">
    <property type="entry name" value="Sigma2 domain of RNA polymerase sigma factors"/>
    <property type="match status" value="1"/>
</dbReference>
<dbReference type="EnsemblBacteria" id="ABC22609">
    <property type="protein sequence ID" value="ABC22609"/>
    <property type="gene ID" value="Rru_A1809"/>
</dbReference>
<keyword evidence="4" id="KW-0238">DNA-binding</keyword>
<accession>Q2RTD6</accession>
<dbReference type="GO" id="GO:0006352">
    <property type="term" value="P:DNA-templated transcription initiation"/>
    <property type="evidence" value="ECO:0007669"/>
    <property type="project" value="InterPro"/>
</dbReference>
<dbReference type="PANTHER" id="PTHR43133">
    <property type="entry name" value="RNA POLYMERASE ECF-TYPE SIGMA FACTO"/>
    <property type="match status" value="1"/>
</dbReference>
<evidence type="ECO:0000256" key="4">
    <source>
        <dbReference type="ARBA" id="ARBA00023125"/>
    </source>
</evidence>
<evidence type="ECO:0000256" key="3">
    <source>
        <dbReference type="ARBA" id="ARBA00023082"/>
    </source>
</evidence>
<dbReference type="Gene3D" id="1.10.1740.10">
    <property type="match status" value="1"/>
</dbReference>
<keyword evidence="3" id="KW-0731">Sigma factor</keyword>
<evidence type="ECO:0000256" key="5">
    <source>
        <dbReference type="ARBA" id="ARBA00023163"/>
    </source>
</evidence>
<keyword evidence="5" id="KW-0804">Transcription</keyword>
<dbReference type="InterPro" id="IPR014284">
    <property type="entry name" value="RNA_pol_sigma-70_dom"/>
</dbReference>
<name>Q2RTD6_RHORT</name>